<gene>
    <name evidence="5" type="primary">genX</name>
    <name evidence="5" type="ORF">KJB30_07540</name>
</gene>
<dbReference type="Gene3D" id="3.30.930.10">
    <property type="entry name" value="Bira Bifunctional Protein, Domain 2"/>
    <property type="match status" value="1"/>
</dbReference>
<evidence type="ECO:0000256" key="2">
    <source>
        <dbReference type="ARBA" id="ARBA00022741"/>
    </source>
</evidence>
<accession>A0ABS5U7J0</accession>
<reference evidence="5 6" key="1">
    <citation type="submission" date="2021-05" db="EMBL/GenBank/DDBJ databases">
        <title>The draft genome of Geobacter chapellei DSM 13688.</title>
        <authorList>
            <person name="Xu Z."/>
            <person name="Masuda Y."/>
            <person name="Itoh H."/>
            <person name="Senoo K."/>
        </authorList>
    </citation>
    <scope>NUCLEOTIDE SEQUENCE [LARGE SCALE GENOMIC DNA]</scope>
    <source>
        <strain evidence="5 6">DSM 13688</strain>
    </source>
</reference>
<comment type="caution">
    <text evidence="5">The sequence shown here is derived from an EMBL/GenBank/DDBJ whole genome shotgun (WGS) entry which is preliminary data.</text>
</comment>
<keyword evidence="6" id="KW-1185">Reference proteome</keyword>
<name>A0ABS5U7J0_9BACT</name>
<dbReference type="PROSITE" id="PS50862">
    <property type="entry name" value="AA_TRNA_LIGASE_II"/>
    <property type="match status" value="1"/>
</dbReference>
<keyword evidence="1" id="KW-0436">Ligase</keyword>
<protein>
    <submittedName>
        <fullName evidence="5">EF-P lysine aminoacylase GenX</fullName>
    </submittedName>
</protein>
<dbReference type="PANTHER" id="PTHR42918">
    <property type="entry name" value="LYSYL-TRNA SYNTHETASE"/>
    <property type="match status" value="1"/>
</dbReference>
<dbReference type="InterPro" id="IPR045864">
    <property type="entry name" value="aa-tRNA-synth_II/BPL/LPL"/>
</dbReference>
<dbReference type="EMBL" id="JAHDYS010000006">
    <property type="protein sequence ID" value="MBT1071631.1"/>
    <property type="molecule type" value="Genomic_DNA"/>
</dbReference>
<evidence type="ECO:0000256" key="3">
    <source>
        <dbReference type="ARBA" id="ARBA00022840"/>
    </source>
</evidence>
<evidence type="ECO:0000313" key="6">
    <source>
        <dbReference type="Proteomes" id="UP000784128"/>
    </source>
</evidence>
<dbReference type="InterPro" id="IPR006195">
    <property type="entry name" value="aa-tRNA-synth_II"/>
</dbReference>
<feature type="domain" description="Aminoacyl-transfer RNA synthetases class-II family profile" evidence="4">
    <location>
        <begin position="11"/>
        <end position="298"/>
    </location>
</feature>
<dbReference type="InterPro" id="IPR004364">
    <property type="entry name" value="Aa-tRNA-synt_II"/>
</dbReference>
<evidence type="ECO:0000259" key="4">
    <source>
        <dbReference type="PROSITE" id="PS50862"/>
    </source>
</evidence>
<dbReference type="Proteomes" id="UP000784128">
    <property type="component" value="Unassembled WGS sequence"/>
</dbReference>
<dbReference type="Pfam" id="PF00152">
    <property type="entry name" value="tRNA-synt_2"/>
    <property type="match status" value="1"/>
</dbReference>
<dbReference type="PANTHER" id="PTHR42918:SF6">
    <property type="entry name" value="ELONGATION FACTOR P--(R)-BETA-LYSINE LIGASE"/>
    <property type="match status" value="1"/>
</dbReference>
<proteinExistence type="predicted"/>
<keyword evidence="2" id="KW-0547">Nucleotide-binding</keyword>
<sequence>MLFRHNNLIRRARIIQEIRHFFVSQGFLEVETPLRIPANAPEEYIDPICSANWFMQTSPEICMKRLLCQGHEKIFQISHCWRRGERGRHHVPEFTMLEWYRANNSYLDLMKDCENLLRWLAVECCQQENIVYQGKNIYLTHTAKRLTVKEMFQKFSALTMEEAIVGDTFDEIMVTQIEPALPLDIPVILMDYPVEMAALARVKPSDSTIAERFEFYLGGLELANGFSELNDPFEQRKRFLLANSKRLATGSAPLPLPEPFLTELAALPPSAGIALGVDRLIMLLVDANRIDEVLAFSPEDL</sequence>
<dbReference type="NCBIfam" id="TIGR00462">
    <property type="entry name" value="genX"/>
    <property type="match status" value="1"/>
</dbReference>
<evidence type="ECO:0000256" key="1">
    <source>
        <dbReference type="ARBA" id="ARBA00022598"/>
    </source>
</evidence>
<dbReference type="InterPro" id="IPR004525">
    <property type="entry name" value="EpmA"/>
</dbReference>
<dbReference type="RefSeq" id="WP_214297602.1">
    <property type="nucleotide sequence ID" value="NZ_JAHDYS010000006.1"/>
</dbReference>
<evidence type="ECO:0000313" key="5">
    <source>
        <dbReference type="EMBL" id="MBT1071631.1"/>
    </source>
</evidence>
<dbReference type="SUPFAM" id="SSF55681">
    <property type="entry name" value="Class II aaRS and biotin synthetases"/>
    <property type="match status" value="1"/>
</dbReference>
<keyword evidence="3" id="KW-0067">ATP-binding</keyword>
<organism evidence="5 6">
    <name type="scientific">Pelotalea chapellei</name>
    <dbReference type="NCBI Taxonomy" id="44671"/>
    <lineage>
        <taxon>Bacteria</taxon>
        <taxon>Pseudomonadati</taxon>
        <taxon>Thermodesulfobacteriota</taxon>
        <taxon>Desulfuromonadia</taxon>
        <taxon>Geobacterales</taxon>
        <taxon>Geobacteraceae</taxon>
        <taxon>Pelotalea</taxon>
    </lineage>
</organism>